<dbReference type="PANTHER" id="PTHR31713">
    <property type="entry name" value="OS02G0177800 PROTEIN"/>
    <property type="match status" value="1"/>
</dbReference>
<dbReference type="InterPro" id="IPR046830">
    <property type="entry name" value="Calmod_bind_M"/>
</dbReference>
<dbReference type="GO" id="GO:0080142">
    <property type="term" value="P:regulation of salicylic acid biosynthetic process"/>
    <property type="evidence" value="ECO:0007669"/>
    <property type="project" value="TreeGrafter"/>
</dbReference>
<dbReference type="Pfam" id="PF20451">
    <property type="entry name" value="Calmod_bind_M"/>
    <property type="match status" value="1"/>
</dbReference>
<dbReference type="Pfam" id="PF20452">
    <property type="entry name" value="Calmod_bind_C"/>
    <property type="match status" value="1"/>
</dbReference>
<dbReference type="GO" id="GO:0005634">
    <property type="term" value="C:nucleus"/>
    <property type="evidence" value="ECO:0007669"/>
    <property type="project" value="UniProtKB-SubCell"/>
</dbReference>
<dbReference type="Pfam" id="PF07887">
    <property type="entry name" value="Calmodulin_bind"/>
    <property type="match status" value="1"/>
</dbReference>
<evidence type="ECO:0000256" key="5">
    <source>
        <dbReference type="ARBA" id="ARBA00023159"/>
    </source>
</evidence>
<dbReference type="EMBL" id="NMUH01006422">
    <property type="protein sequence ID" value="MQM15225.1"/>
    <property type="molecule type" value="Genomic_DNA"/>
</dbReference>
<evidence type="ECO:0000259" key="8">
    <source>
        <dbReference type="Pfam" id="PF07887"/>
    </source>
</evidence>
<reference evidence="11" key="1">
    <citation type="submission" date="2017-07" db="EMBL/GenBank/DDBJ databases">
        <title>Taro Niue Genome Assembly and Annotation.</title>
        <authorList>
            <person name="Atibalentja N."/>
            <person name="Keating K."/>
            <person name="Fields C.J."/>
        </authorList>
    </citation>
    <scope>NUCLEOTIDE SEQUENCE</scope>
    <source>
        <strain evidence="11">Niue_2</strain>
        <tissue evidence="11">Leaf</tissue>
    </source>
</reference>
<keyword evidence="3" id="KW-0805">Transcription regulation</keyword>
<dbReference type="OrthoDB" id="748178at2759"/>
<keyword evidence="5" id="KW-0010">Activator</keyword>
<dbReference type="InterPro" id="IPR046829">
    <property type="entry name" value="Calmod_bind_C"/>
</dbReference>
<organism evidence="11 12">
    <name type="scientific">Colocasia esculenta</name>
    <name type="common">Wild taro</name>
    <name type="synonym">Arum esculentum</name>
    <dbReference type="NCBI Taxonomy" id="4460"/>
    <lineage>
        <taxon>Eukaryota</taxon>
        <taxon>Viridiplantae</taxon>
        <taxon>Streptophyta</taxon>
        <taxon>Embryophyta</taxon>
        <taxon>Tracheophyta</taxon>
        <taxon>Spermatophyta</taxon>
        <taxon>Magnoliopsida</taxon>
        <taxon>Liliopsida</taxon>
        <taxon>Araceae</taxon>
        <taxon>Aroideae</taxon>
        <taxon>Colocasieae</taxon>
        <taxon>Colocasia</taxon>
    </lineage>
</organism>
<dbReference type="InterPro" id="IPR046831">
    <property type="entry name" value="Calmodulin_bind_N"/>
</dbReference>
<evidence type="ECO:0000259" key="9">
    <source>
        <dbReference type="Pfam" id="PF20451"/>
    </source>
</evidence>
<keyword evidence="4" id="KW-0238">DNA-binding</keyword>
<dbReference type="GO" id="GO:0005516">
    <property type="term" value="F:calmodulin binding"/>
    <property type="evidence" value="ECO:0007669"/>
    <property type="project" value="InterPro"/>
</dbReference>
<dbReference type="AlphaFoldDB" id="A0A843X789"/>
<comment type="similarity">
    <text evidence="2">Belongs to the plant ACBP60 protein family.</text>
</comment>
<name>A0A843X789_COLES</name>
<dbReference type="Proteomes" id="UP000652761">
    <property type="component" value="Unassembled WGS sequence"/>
</dbReference>
<accession>A0A843X789</accession>
<feature type="domain" description="Calmodulin binding protein C-terminal" evidence="10">
    <location>
        <begin position="324"/>
        <end position="386"/>
    </location>
</feature>
<comment type="subcellular location">
    <subcellularLocation>
        <location evidence="1">Nucleus</location>
    </subcellularLocation>
</comment>
<evidence type="ECO:0000256" key="2">
    <source>
        <dbReference type="ARBA" id="ARBA00007214"/>
    </source>
</evidence>
<gene>
    <name evidence="11" type="ORF">Taro_048167</name>
</gene>
<feature type="domain" description="Calmodulin binding protein-like N-terminal" evidence="8">
    <location>
        <begin position="94"/>
        <end position="241"/>
    </location>
</feature>
<dbReference type="GO" id="GO:0043565">
    <property type="term" value="F:sequence-specific DNA binding"/>
    <property type="evidence" value="ECO:0007669"/>
    <property type="project" value="TreeGrafter"/>
</dbReference>
<evidence type="ECO:0000313" key="12">
    <source>
        <dbReference type="Proteomes" id="UP000652761"/>
    </source>
</evidence>
<comment type="caution">
    <text evidence="11">The sequence shown here is derived from an EMBL/GenBank/DDBJ whole genome shotgun (WGS) entry which is preliminary data.</text>
</comment>
<evidence type="ECO:0000256" key="6">
    <source>
        <dbReference type="ARBA" id="ARBA00023163"/>
    </source>
</evidence>
<dbReference type="InterPro" id="IPR012416">
    <property type="entry name" value="CBP60"/>
</dbReference>
<protein>
    <recommendedName>
        <fullName evidence="13">Calmodulin-binding protein</fullName>
    </recommendedName>
</protein>
<keyword evidence="12" id="KW-1185">Reference proteome</keyword>
<keyword evidence="7" id="KW-0539">Nucleus</keyword>
<keyword evidence="6" id="KW-0804">Transcription</keyword>
<proteinExistence type="inferred from homology"/>
<evidence type="ECO:0000259" key="10">
    <source>
        <dbReference type="Pfam" id="PF20452"/>
    </source>
</evidence>
<feature type="domain" description="Calmodulin binding protein central" evidence="9">
    <location>
        <begin position="254"/>
        <end position="319"/>
    </location>
</feature>
<dbReference type="GO" id="GO:0003700">
    <property type="term" value="F:DNA-binding transcription factor activity"/>
    <property type="evidence" value="ECO:0007669"/>
    <property type="project" value="TreeGrafter"/>
</dbReference>
<evidence type="ECO:0000256" key="7">
    <source>
        <dbReference type="ARBA" id="ARBA00023242"/>
    </source>
</evidence>
<dbReference type="PANTHER" id="PTHR31713:SF43">
    <property type="entry name" value="CALMODULIN-BINDING PROTEIN 60 G"/>
    <property type="match status" value="1"/>
</dbReference>
<evidence type="ECO:0008006" key="13">
    <source>
        <dbReference type="Google" id="ProtNLM"/>
    </source>
</evidence>
<evidence type="ECO:0000256" key="1">
    <source>
        <dbReference type="ARBA" id="ARBA00004123"/>
    </source>
</evidence>
<evidence type="ECO:0000313" key="11">
    <source>
        <dbReference type="EMBL" id="MQM15225.1"/>
    </source>
</evidence>
<evidence type="ECO:0000256" key="4">
    <source>
        <dbReference type="ARBA" id="ARBA00023125"/>
    </source>
</evidence>
<evidence type="ECO:0000256" key="3">
    <source>
        <dbReference type="ARBA" id="ARBA00023015"/>
    </source>
</evidence>
<sequence length="599" mass="67337">MSSLKRIAAAHEELGGGDEEEDECLFRESKRRRSFLNTVREVMKLQSMQCLFVEMEPFLRRVVQEEVQKGLSRYVFSASSPVFDKIQASAAVRWRLCFKSKLPDTLFTGSRIESEDSTPVKLVIEDSSSGMIITYGPLSSVRIEIVVLDGDFCVDEQEDWTEKEFSDNVVREREGKRPLLTGDLVLTLRGGVGTFGAVTFTDNSSWIRSRKFKLGARILPNNCSEERIQEAISGAFFVKDHRGELYKKHHPPSLHDDVWRLEKIGKDGAFHKRLSENGIRTVQDFLKLLVMDQDQLRSILGAGMSNKIWEATVEHARECRVDNKLYSFYAVENRVLLAFDSIFQIIGAQFDGYEYQPVSDLTSSQTALVNILKQSAYRNQNDMIEIDTLPPAGVLSKQLITIADAPVPGSSSHNLQSLYYSHAALKGFSSGEQITHVGSELQFGQPLHDPGVQVEVQPQFFTSSPPNNSSWDRRAPLALEGRPVEYYAMEPSTSGKRVSTTTSSLRSYCSDVGDYYFPTQGGLSPWDLESRSFSDVDPGEVVPHAHPSPAPGFSVHIPKSKWVKLMAALKCGMFIRRRVAAKRRARFFGYQTLPSTFQL</sequence>